<evidence type="ECO:0000259" key="3">
    <source>
        <dbReference type="PROSITE" id="PS50048"/>
    </source>
</evidence>
<dbReference type="Pfam" id="PF11951">
    <property type="entry name" value="Fungal_trans_2"/>
    <property type="match status" value="1"/>
</dbReference>
<reference evidence="4 5" key="1">
    <citation type="submission" date="2024-02" db="EMBL/GenBank/DDBJ databases">
        <title>First draft genome assembly of two strains of Seiridium cardinale.</title>
        <authorList>
            <person name="Emiliani G."/>
            <person name="Scali E."/>
        </authorList>
    </citation>
    <scope>NUCLEOTIDE SEQUENCE [LARGE SCALE GENOMIC DNA]</scope>
    <source>
        <strain evidence="4 5">BM-138-000479</strain>
    </source>
</reference>
<comment type="caution">
    <text evidence="4">The sequence shown here is derived from an EMBL/GenBank/DDBJ whole genome shotgun (WGS) entry which is preliminary data.</text>
</comment>
<dbReference type="SMART" id="SM00066">
    <property type="entry name" value="GAL4"/>
    <property type="match status" value="1"/>
</dbReference>
<dbReference type="EMBL" id="JARVKM010000019">
    <property type="protein sequence ID" value="KAK9777751.1"/>
    <property type="molecule type" value="Genomic_DNA"/>
</dbReference>
<dbReference type="PROSITE" id="PS00463">
    <property type="entry name" value="ZN2_CY6_FUNGAL_1"/>
    <property type="match status" value="1"/>
</dbReference>
<dbReference type="Pfam" id="PF00172">
    <property type="entry name" value="Zn_clus"/>
    <property type="match status" value="1"/>
</dbReference>
<evidence type="ECO:0000313" key="5">
    <source>
        <dbReference type="Proteomes" id="UP001465668"/>
    </source>
</evidence>
<gene>
    <name evidence="4" type="ORF">SCAR479_05434</name>
</gene>
<sequence>MSSDACWACKDRKVRCDRLHPQCSRCTQADRDCQYGLRLSWPKAGNNRRVLKHLRPGTAEFGKYPESIRFVNAKFWDIRLHHFISSSSHGQGQFHSRGNLFRDMAVPPPPRQLVPYHLDERKTNLLEYFCYNVFSSMGKFCDGLVEFHNILHRLALLDESLSTKAVLEAILALSSLHRHGRRPEAMRLKLSALRTLGISSSRELGAVEGIQHVVAGMLLCYYEVDPDITGAVS</sequence>
<dbReference type="InterPro" id="IPR001138">
    <property type="entry name" value="Zn2Cys6_DnaBD"/>
</dbReference>
<organism evidence="4 5">
    <name type="scientific">Seiridium cardinale</name>
    <dbReference type="NCBI Taxonomy" id="138064"/>
    <lineage>
        <taxon>Eukaryota</taxon>
        <taxon>Fungi</taxon>
        <taxon>Dikarya</taxon>
        <taxon>Ascomycota</taxon>
        <taxon>Pezizomycotina</taxon>
        <taxon>Sordariomycetes</taxon>
        <taxon>Xylariomycetidae</taxon>
        <taxon>Amphisphaeriales</taxon>
        <taxon>Sporocadaceae</taxon>
        <taxon>Seiridium</taxon>
    </lineage>
</organism>
<keyword evidence="5" id="KW-1185">Reference proteome</keyword>
<evidence type="ECO:0000313" key="4">
    <source>
        <dbReference type="EMBL" id="KAK9777751.1"/>
    </source>
</evidence>
<protein>
    <submittedName>
        <fullName evidence="4">Zn(2)-C6 fungal-type domain-containing protein</fullName>
    </submittedName>
</protein>
<dbReference type="CDD" id="cd00067">
    <property type="entry name" value="GAL4"/>
    <property type="match status" value="1"/>
</dbReference>
<dbReference type="SUPFAM" id="SSF57701">
    <property type="entry name" value="Zn2/Cys6 DNA-binding domain"/>
    <property type="match status" value="1"/>
</dbReference>
<proteinExistence type="predicted"/>
<dbReference type="PANTHER" id="PTHR37534">
    <property type="entry name" value="TRANSCRIPTIONAL ACTIVATOR PROTEIN UGA3"/>
    <property type="match status" value="1"/>
</dbReference>
<dbReference type="Gene3D" id="4.10.240.10">
    <property type="entry name" value="Zn(2)-C6 fungal-type DNA-binding domain"/>
    <property type="match status" value="1"/>
</dbReference>
<keyword evidence="2" id="KW-0539">Nucleus</keyword>
<dbReference type="InterPro" id="IPR021858">
    <property type="entry name" value="Fun_TF"/>
</dbReference>
<dbReference type="InterPro" id="IPR036864">
    <property type="entry name" value="Zn2-C6_fun-type_DNA-bd_sf"/>
</dbReference>
<evidence type="ECO:0000256" key="2">
    <source>
        <dbReference type="ARBA" id="ARBA00023242"/>
    </source>
</evidence>
<dbReference type="PROSITE" id="PS50048">
    <property type="entry name" value="ZN2_CY6_FUNGAL_2"/>
    <property type="match status" value="1"/>
</dbReference>
<accession>A0ABR2XVB3</accession>
<comment type="subcellular location">
    <subcellularLocation>
        <location evidence="1">Nucleus</location>
    </subcellularLocation>
</comment>
<feature type="domain" description="Zn(2)-C6 fungal-type" evidence="3">
    <location>
        <begin position="5"/>
        <end position="35"/>
    </location>
</feature>
<name>A0ABR2XVB3_9PEZI</name>
<evidence type="ECO:0000256" key="1">
    <source>
        <dbReference type="ARBA" id="ARBA00004123"/>
    </source>
</evidence>
<dbReference type="PANTHER" id="PTHR37534:SF39">
    <property type="entry name" value="TRANSCRIPTION FACTOR DOMAIN-CONTAINING PROTEIN"/>
    <property type="match status" value="1"/>
</dbReference>
<dbReference type="Proteomes" id="UP001465668">
    <property type="component" value="Unassembled WGS sequence"/>
</dbReference>